<keyword evidence="11" id="KW-1185">Reference proteome</keyword>
<accession>A0A8R1YIW8</accession>
<dbReference type="GO" id="GO:0008270">
    <property type="term" value="F:zinc ion binding"/>
    <property type="evidence" value="ECO:0007669"/>
    <property type="project" value="UniProtKB-KW"/>
</dbReference>
<evidence type="ECO:0000256" key="3">
    <source>
        <dbReference type="ARBA" id="ARBA00022771"/>
    </source>
</evidence>
<proteinExistence type="inferred from homology"/>
<keyword evidence="2" id="KW-0479">Metal-binding</keyword>
<dbReference type="SUPFAM" id="SSF48508">
    <property type="entry name" value="Nuclear receptor ligand-binding domain"/>
    <property type="match status" value="1"/>
</dbReference>
<accession>A0A2A6D2R1</accession>
<keyword evidence="6" id="KW-0238">DNA-binding</keyword>
<keyword evidence="8" id="KW-0675">Receptor</keyword>
<dbReference type="GO" id="GO:0000978">
    <property type="term" value="F:RNA polymerase II cis-regulatory region sequence-specific DNA binding"/>
    <property type="evidence" value="ECO:0000318"/>
    <property type="project" value="GO_Central"/>
</dbReference>
<dbReference type="InterPro" id="IPR013088">
    <property type="entry name" value="Znf_NHR/GATA"/>
</dbReference>
<evidence type="ECO:0000256" key="6">
    <source>
        <dbReference type="ARBA" id="ARBA00023125"/>
    </source>
</evidence>
<dbReference type="Proteomes" id="UP000005239">
    <property type="component" value="Unassembled WGS sequence"/>
</dbReference>
<keyword evidence="4" id="KW-0862">Zinc</keyword>
<evidence type="ECO:0000313" key="11">
    <source>
        <dbReference type="Proteomes" id="UP000005239"/>
    </source>
</evidence>
<dbReference type="PANTHER" id="PTHR45886:SF18">
    <property type="entry name" value="NR LBD DOMAIN-CONTAINING PROTEIN-RELATED"/>
    <property type="match status" value="1"/>
</dbReference>
<comment type="similarity">
    <text evidence="1">Belongs to the nuclear hormone receptor family.</text>
</comment>
<evidence type="ECO:0000256" key="4">
    <source>
        <dbReference type="ARBA" id="ARBA00022833"/>
    </source>
</evidence>
<organism evidence="10 11">
    <name type="scientific">Pristionchus pacificus</name>
    <name type="common">Parasitic nematode worm</name>
    <dbReference type="NCBI Taxonomy" id="54126"/>
    <lineage>
        <taxon>Eukaryota</taxon>
        <taxon>Metazoa</taxon>
        <taxon>Ecdysozoa</taxon>
        <taxon>Nematoda</taxon>
        <taxon>Chromadorea</taxon>
        <taxon>Rhabditida</taxon>
        <taxon>Rhabditina</taxon>
        <taxon>Diplogasteromorpha</taxon>
        <taxon>Diplogasteroidea</taxon>
        <taxon>Neodiplogasteridae</taxon>
        <taxon>Pristionchus</taxon>
    </lineage>
</organism>
<keyword evidence="5" id="KW-0805">Transcription regulation</keyword>
<dbReference type="Pfam" id="PF00105">
    <property type="entry name" value="zf-C4"/>
    <property type="match status" value="1"/>
</dbReference>
<sequence length="368" mass="41819">MLFSALACNICANFFRRNVLTRKKPPSCNGGGLWTSRECYSKSGCFSCRLKLCVELGMSAERVRKIVCSLLLGFLDDPQIVHNPPSPELVVDRVLANLRRIDEAFDRFRSSTFNPHPASVCCLEDVLSMPSKLSVDYGAETWPTGYPDGYTDSEGSFLDNIFRRIRVGLARKNYEDNRKSWYFCNVLCAIEYFKTSDVCNVLSMNTRRVLAGRMASLISHLSNVFYSMRSGKSYLVFPDGVMLLGGMQRNFPEEMENTAQYIEYVKGLQLDENEFALLKVLLSLSPILDDATDSERALVMSQSECYAKILFSYVMARRGKEQGPRSYQEMLAFIQSVIQRVKVERDIQVFVIGMYMEMCPLLAEIISI</sequence>
<evidence type="ECO:0000256" key="2">
    <source>
        <dbReference type="ARBA" id="ARBA00022723"/>
    </source>
</evidence>
<dbReference type="PROSITE" id="PS51843">
    <property type="entry name" value="NR_LBD"/>
    <property type="match status" value="1"/>
</dbReference>
<evidence type="ECO:0000256" key="7">
    <source>
        <dbReference type="ARBA" id="ARBA00023163"/>
    </source>
</evidence>
<name>A0A2A6D2R1_PRIPA</name>
<evidence type="ECO:0000256" key="9">
    <source>
        <dbReference type="ARBA" id="ARBA00023242"/>
    </source>
</evidence>
<dbReference type="SMART" id="SM00399">
    <property type="entry name" value="ZnF_C4"/>
    <property type="match status" value="1"/>
</dbReference>
<dbReference type="PANTHER" id="PTHR45886">
    <property type="entry name" value="NUCLEAR HORMONE RECEPTOR FAMILY-RELATED-RELATED"/>
    <property type="match status" value="1"/>
</dbReference>
<dbReference type="Gene3D" id="1.10.565.10">
    <property type="entry name" value="Retinoid X Receptor"/>
    <property type="match status" value="1"/>
</dbReference>
<evidence type="ECO:0000256" key="1">
    <source>
        <dbReference type="ARBA" id="ARBA00005993"/>
    </source>
</evidence>
<dbReference type="SMART" id="SM00430">
    <property type="entry name" value="HOLI"/>
    <property type="match status" value="1"/>
</dbReference>
<dbReference type="FunFam" id="1.10.565.10:FF:000093">
    <property type="entry name" value="Nuclear Hormone Receptor family"/>
    <property type="match status" value="1"/>
</dbReference>
<keyword evidence="3" id="KW-0863">Zinc-finger</keyword>
<dbReference type="GO" id="GO:0030154">
    <property type="term" value="P:cell differentiation"/>
    <property type="evidence" value="ECO:0000318"/>
    <property type="project" value="GO_Central"/>
</dbReference>
<dbReference type="Gene3D" id="3.30.50.10">
    <property type="entry name" value="Erythroid Transcription Factor GATA-1, subunit A"/>
    <property type="match status" value="1"/>
</dbReference>
<evidence type="ECO:0000256" key="5">
    <source>
        <dbReference type="ARBA" id="ARBA00023015"/>
    </source>
</evidence>
<dbReference type="InterPro" id="IPR035500">
    <property type="entry name" value="NHR-like_dom_sf"/>
</dbReference>
<reference evidence="10" key="2">
    <citation type="submission" date="2022-06" db="UniProtKB">
        <authorList>
            <consortium name="EnsemblMetazoa"/>
        </authorList>
    </citation>
    <scope>IDENTIFICATION</scope>
    <source>
        <strain evidence="10">PS312</strain>
    </source>
</reference>
<dbReference type="PROSITE" id="PS51030">
    <property type="entry name" value="NUCLEAR_REC_DBD_2"/>
    <property type="match status" value="1"/>
</dbReference>
<dbReference type="InterPro" id="IPR000536">
    <property type="entry name" value="Nucl_hrmn_rcpt_lig-bd"/>
</dbReference>
<dbReference type="SUPFAM" id="SSF57716">
    <property type="entry name" value="Glucocorticoid receptor-like (DNA-binding domain)"/>
    <property type="match status" value="1"/>
</dbReference>
<dbReference type="GO" id="GO:0004879">
    <property type="term" value="F:nuclear receptor activity"/>
    <property type="evidence" value="ECO:0000318"/>
    <property type="project" value="GO_Central"/>
</dbReference>
<gene>
    <name evidence="10" type="primary">WBGene00110391</name>
</gene>
<evidence type="ECO:0000256" key="8">
    <source>
        <dbReference type="ARBA" id="ARBA00023170"/>
    </source>
</evidence>
<dbReference type="EnsemblMetazoa" id="PPA20837.1">
    <property type="protein sequence ID" value="PPA20837.1"/>
    <property type="gene ID" value="WBGene00110391"/>
</dbReference>
<protein>
    <submittedName>
        <fullName evidence="10">Nuclear receptor</fullName>
    </submittedName>
</protein>
<keyword evidence="7" id="KW-0804">Transcription</keyword>
<reference evidence="11" key="1">
    <citation type="journal article" date="2008" name="Nat. Genet.">
        <title>The Pristionchus pacificus genome provides a unique perspective on nematode lifestyle and parasitism.</title>
        <authorList>
            <person name="Dieterich C."/>
            <person name="Clifton S.W."/>
            <person name="Schuster L.N."/>
            <person name="Chinwalla A."/>
            <person name="Delehaunty K."/>
            <person name="Dinkelacker I."/>
            <person name="Fulton L."/>
            <person name="Fulton R."/>
            <person name="Godfrey J."/>
            <person name="Minx P."/>
            <person name="Mitreva M."/>
            <person name="Roeseler W."/>
            <person name="Tian H."/>
            <person name="Witte H."/>
            <person name="Yang S.P."/>
            <person name="Wilson R.K."/>
            <person name="Sommer R.J."/>
        </authorList>
    </citation>
    <scope>NUCLEOTIDE SEQUENCE [LARGE SCALE GENOMIC DNA]</scope>
    <source>
        <strain evidence="11">PS312</strain>
    </source>
</reference>
<evidence type="ECO:0000313" key="10">
    <source>
        <dbReference type="EnsemblMetazoa" id="PPA20837.1"/>
    </source>
</evidence>
<keyword evidence="9" id="KW-0539">Nucleus</keyword>
<dbReference type="AlphaFoldDB" id="A0A2A6D2R1"/>
<dbReference type="InterPro" id="IPR001628">
    <property type="entry name" value="Znf_hrmn_rcpt"/>
</dbReference>
<dbReference type="GO" id="GO:0006357">
    <property type="term" value="P:regulation of transcription by RNA polymerase II"/>
    <property type="evidence" value="ECO:0000318"/>
    <property type="project" value="GO_Central"/>
</dbReference>